<proteinExistence type="predicted"/>
<feature type="chain" id="PRO_5039227295" evidence="1">
    <location>
        <begin position="27"/>
        <end position="89"/>
    </location>
</feature>
<evidence type="ECO:0000256" key="1">
    <source>
        <dbReference type="SAM" id="SignalP"/>
    </source>
</evidence>
<reference evidence="2" key="2">
    <citation type="submission" date="2021-01" db="EMBL/GenBank/DDBJ databases">
        <authorList>
            <person name="Hahn C.R."/>
            <person name="Youssef N.H."/>
            <person name="Elshahed M."/>
        </authorList>
    </citation>
    <scope>NUCLEOTIDE SEQUENCE</scope>
    <source>
        <strain evidence="2">Zod_Metabat.24</strain>
    </source>
</reference>
<name>A0A9D8PSF2_9DELT</name>
<accession>A0A9D8PSF2</accession>
<reference evidence="2" key="1">
    <citation type="journal article" date="2021" name="Environ. Microbiol.">
        <title>Genomic characterization of three novel Desulfobacterota classes expand the metabolic and phylogenetic diversity of the phylum.</title>
        <authorList>
            <person name="Murphy C.L."/>
            <person name="Biggerstaff J."/>
            <person name="Eichhorn A."/>
            <person name="Ewing E."/>
            <person name="Shahan R."/>
            <person name="Soriano D."/>
            <person name="Stewart S."/>
            <person name="VanMol K."/>
            <person name="Walker R."/>
            <person name="Walters P."/>
            <person name="Elshahed M.S."/>
            <person name="Youssef N.H."/>
        </authorList>
    </citation>
    <scope>NUCLEOTIDE SEQUENCE</scope>
    <source>
        <strain evidence="2">Zod_Metabat.24</strain>
    </source>
</reference>
<feature type="signal peptide" evidence="1">
    <location>
        <begin position="1"/>
        <end position="26"/>
    </location>
</feature>
<comment type="caution">
    <text evidence="2">The sequence shown here is derived from an EMBL/GenBank/DDBJ whole genome shotgun (WGS) entry which is preliminary data.</text>
</comment>
<evidence type="ECO:0000313" key="2">
    <source>
        <dbReference type="EMBL" id="MBN1574742.1"/>
    </source>
</evidence>
<gene>
    <name evidence="2" type="ORF">JW984_16215</name>
</gene>
<dbReference type="Proteomes" id="UP000809273">
    <property type="component" value="Unassembled WGS sequence"/>
</dbReference>
<keyword evidence="1" id="KW-0732">Signal</keyword>
<evidence type="ECO:0000313" key="3">
    <source>
        <dbReference type="Proteomes" id="UP000809273"/>
    </source>
</evidence>
<organism evidence="2 3">
    <name type="scientific">Candidatus Zymogenus saltonus</name>
    <dbReference type="NCBI Taxonomy" id="2844893"/>
    <lineage>
        <taxon>Bacteria</taxon>
        <taxon>Deltaproteobacteria</taxon>
        <taxon>Candidatus Zymogenia</taxon>
        <taxon>Candidatus Zymogeniales</taxon>
        <taxon>Candidatus Zymogenaceae</taxon>
        <taxon>Candidatus Zymogenus</taxon>
    </lineage>
</organism>
<dbReference type="AlphaFoldDB" id="A0A9D8PSF2"/>
<dbReference type="EMBL" id="JAFGIX010000086">
    <property type="protein sequence ID" value="MBN1574742.1"/>
    <property type="molecule type" value="Genomic_DNA"/>
</dbReference>
<protein>
    <submittedName>
        <fullName evidence="2">Uncharacterized protein</fullName>
    </submittedName>
</protein>
<sequence length="89" mass="10173">MEEKIKRLITIAAFLCCFIISGISTAEYCPDVNAYCVKYKTRTTGNVEANLIYYAKTLEEANEKIRYCQEITAVRVLIPVTRHNTGYNL</sequence>